<dbReference type="EMBL" id="CACVKT020008728">
    <property type="protein sequence ID" value="CAC5417130.1"/>
    <property type="molecule type" value="Genomic_DNA"/>
</dbReference>
<organism evidence="1 2">
    <name type="scientific">Mytilus coruscus</name>
    <name type="common">Sea mussel</name>
    <dbReference type="NCBI Taxonomy" id="42192"/>
    <lineage>
        <taxon>Eukaryota</taxon>
        <taxon>Metazoa</taxon>
        <taxon>Spiralia</taxon>
        <taxon>Lophotrochozoa</taxon>
        <taxon>Mollusca</taxon>
        <taxon>Bivalvia</taxon>
        <taxon>Autobranchia</taxon>
        <taxon>Pteriomorphia</taxon>
        <taxon>Mytilida</taxon>
        <taxon>Mytiloidea</taxon>
        <taxon>Mytilidae</taxon>
        <taxon>Mytilinae</taxon>
        <taxon>Mytilus</taxon>
    </lineage>
</organism>
<evidence type="ECO:0000313" key="2">
    <source>
        <dbReference type="Proteomes" id="UP000507470"/>
    </source>
</evidence>
<reference evidence="1 2" key="1">
    <citation type="submission" date="2020-06" db="EMBL/GenBank/DDBJ databases">
        <authorList>
            <person name="Li R."/>
            <person name="Bekaert M."/>
        </authorList>
    </citation>
    <scope>NUCLEOTIDE SEQUENCE [LARGE SCALE GENOMIC DNA]</scope>
    <source>
        <strain evidence="2">wild</strain>
    </source>
</reference>
<keyword evidence="2" id="KW-1185">Reference proteome</keyword>
<protein>
    <submittedName>
        <fullName evidence="1">Uncharacterized protein</fullName>
    </submittedName>
</protein>
<dbReference type="AlphaFoldDB" id="A0A6J8E9M5"/>
<gene>
    <name evidence="1" type="ORF">MCOR_49681</name>
</gene>
<accession>A0A6J8E9M5</accession>
<dbReference type="Proteomes" id="UP000507470">
    <property type="component" value="Unassembled WGS sequence"/>
</dbReference>
<name>A0A6J8E9M5_MYTCO</name>
<evidence type="ECO:0000313" key="1">
    <source>
        <dbReference type="EMBL" id="CAC5417130.1"/>
    </source>
</evidence>
<sequence>MYNCITQSQTPVTITKDNIYINSPVYGTEFKKQLRQSRNINSNDLHTSPVMVTENFDDRTLLKDSRGRKHKAIAILVEFLKTLCDKSIKNLKTTYSNIHDVNDSKWVLMIPSVRAGSRAADFFEKAWSKDIGERGGNNKKKTYSLNVTATTEKCEG</sequence>
<proteinExistence type="predicted"/>